<organism evidence="2">
    <name type="scientific">Dissoconium aciculare CBS 342.82</name>
    <dbReference type="NCBI Taxonomy" id="1314786"/>
    <lineage>
        <taxon>Eukaryota</taxon>
        <taxon>Fungi</taxon>
        <taxon>Dikarya</taxon>
        <taxon>Ascomycota</taxon>
        <taxon>Pezizomycotina</taxon>
        <taxon>Dothideomycetes</taxon>
        <taxon>Dothideomycetidae</taxon>
        <taxon>Mycosphaerellales</taxon>
        <taxon>Dissoconiaceae</taxon>
        <taxon>Dissoconium</taxon>
    </lineage>
</organism>
<dbReference type="GeneID" id="54357787"/>
<evidence type="ECO:0000313" key="1">
    <source>
        <dbReference type="Proteomes" id="UP000504637"/>
    </source>
</evidence>
<gene>
    <name evidence="2" type="ORF">K489DRAFT_254440</name>
</gene>
<reference evidence="2" key="3">
    <citation type="submission" date="2025-08" db="UniProtKB">
        <authorList>
            <consortium name="RefSeq"/>
        </authorList>
    </citation>
    <scope>IDENTIFICATION</scope>
    <source>
        <strain evidence="2">CBS 342.82</strain>
    </source>
</reference>
<dbReference type="Proteomes" id="UP000504637">
    <property type="component" value="Unplaced"/>
</dbReference>
<accession>A0A6J3M459</accession>
<sequence length="144" mass="16330">MTMSLARGRSSVTLLALVDAHCSRQAGPISHPMRDEDGDFSGQCTCTLVFAFPTRAISNRNGQNFMSAGPGIILISRRGLIILFRAREEKTLAWMRKLLEGGFSWTPPACDYCDFRERFLRERLALRPPSGWTDWEKPISHRGW</sequence>
<evidence type="ECO:0000313" key="2">
    <source>
        <dbReference type="RefSeq" id="XP_033458738.1"/>
    </source>
</evidence>
<protein>
    <submittedName>
        <fullName evidence="2">Uncharacterized protein</fullName>
    </submittedName>
</protein>
<proteinExistence type="predicted"/>
<dbReference type="RefSeq" id="XP_033458738.1">
    <property type="nucleotide sequence ID" value="XM_033599988.1"/>
</dbReference>
<keyword evidence="1" id="KW-1185">Reference proteome</keyword>
<reference evidence="2" key="2">
    <citation type="submission" date="2020-04" db="EMBL/GenBank/DDBJ databases">
        <authorList>
            <consortium name="NCBI Genome Project"/>
        </authorList>
    </citation>
    <scope>NUCLEOTIDE SEQUENCE</scope>
    <source>
        <strain evidence="2">CBS 342.82</strain>
    </source>
</reference>
<reference evidence="2" key="1">
    <citation type="submission" date="2020-01" db="EMBL/GenBank/DDBJ databases">
        <authorList>
            <consortium name="DOE Joint Genome Institute"/>
            <person name="Haridas S."/>
            <person name="Albert R."/>
            <person name="Binder M."/>
            <person name="Bloem J."/>
            <person name="Labutti K."/>
            <person name="Salamov A."/>
            <person name="Andreopoulos B."/>
            <person name="Baker S.E."/>
            <person name="Barry K."/>
            <person name="Bills G."/>
            <person name="Bluhm B.H."/>
            <person name="Cannon C."/>
            <person name="Castanera R."/>
            <person name="Culley D.E."/>
            <person name="Daum C."/>
            <person name="Ezra D."/>
            <person name="Gonzalez J.B."/>
            <person name="Henrissat B."/>
            <person name="Kuo A."/>
            <person name="Liang C."/>
            <person name="Lipzen A."/>
            <person name="Lutzoni F."/>
            <person name="Magnuson J."/>
            <person name="Mondo S."/>
            <person name="Nolan M."/>
            <person name="Ohm R."/>
            <person name="Pangilinan J."/>
            <person name="Park H.-J."/>
            <person name="Ramirez L."/>
            <person name="Alfaro M."/>
            <person name="Sun H."/>
            <person name="Tritt A."/>
            <person name="Yoshinaga Y."/>
            <person name="Zwiers L.-H."/>
            <person name="Turgeon B.G."/>
            <person name="Goodwin S.B."/>
            <person name="Spatafora J.W."/>
            <person name="Crous P.W."/>
            <person name="Grigoriev I.V."/>
        </authorList>
    </citation>
    <scope>NUCLEOTIDE SEQUENCE</scope>
    <source>
        <strain evidence="2">CBS 342.82</strain>
    </source>
</reference>
<name>A0A6J3M459_9PEZI</name>
<dbReference type="AlphaFoldDB" id="A0A6J3M459"/>